<comment type="caution">
    <text evidence="2">The sequence shown here is derived from an EMBL/GenBank/DDBJ whole genome shotgun (WGS) entry which is preliminary data.</text>
</comment>
<evidence type="ECO:0000313" key="3">
    <source>
        <dbReference type="Proteomes" id="UP000266841"/>
    </source>
</evidence>
<feature type="region of interest" description="Disordered" evidence="1">
    <location>
        <begin position="104"/>
        <end position="168"/>
    </location>
</feature>
<dbReference type="Proteomes" id="UP000266841">
    <property type="component" value="Unassembled WGS sequence"/>
</dbReference>
<protein>
    <submittedName>
        <fullName evidence="2">Uncharacterized protein</fullName>
    </submittedName>
</protein>
<dbReference type="AlphaFoldDB" id="K0S631"/>
<organism evidence="2 3">
    <name type="scientific">Thalassiosira oceanica</name>
    <name type="common">Marine diatom</name>
    <dbReference type="NCBI Taxonomy" id="159749"/>
    <lineage>
        <taxon>Eukaryota</taxon>
        <taxon>Sar</taxon>
        <taxon>Stramenopiles</taxon>
        <taxon>Ochrophyta</taxon>
        <taxon>Bacillariophyta</taxon>
        <taxon>Coscinodiscophyceae</taxon>
        <taxon>Thalassiosirophycidae</taxon>
        <taxon>Thalassiosirales</taxon>
        <taxon>Thalassiosiraceae</taxon>
        <taxon>Thalassiosira</taxon>
    </lineage>
</organism>
<evidence type="ECO:0000313" key="2">
    <source>
        <dbReference type="EMBL" id="EJK54327.1"/>
    </source>
</evidence>
<accession>K0S631</accession>
<dbReference type="eggNOG" id="ENOG502T8CY">
    <property type="taxonomic scope" value="Eukaryota"/>
</dbReference>
<keyword evidence="3" id="KW-1185">Reference proteome</keyword>
<dbReference type="OMA" id="CEEWEMS"/>
<dbReference type="OrthoDB" id="40568at2759"/>
<dbReference type="EMBL" id="AGNL01035991">
    <property type="protein sequence ID" value="EJK54327.1"/>
    <property type="molecule type" value="Genomic_DNA"/>
</dbReference>
<name>K0S631_THAOC</name>
<reference evidence="2 3" key="1">
    <citation type="journal article" date="2012" name="Genome Biol.">
        <title>Genome and low-iron response of an oceanic diatom adapted to chronic iron limitation.</title>
        <authorList>
            <person name="Lommer M."/>
            <person name="Specht M."/>
            <person name="Roy A.S."/>
            <person name="Kraemer L."/>
            <person name="Andreson R."/>
            <person name="Gutowska M.A."/>
            <person name="Wolf J."/>
            <person name="Bergner S.V."/>
            <person name="Schilhabel M.B."/>
            <person name="Klostermeier U.C."/>
            <person name="Beiko R.G."/>
            <person name="Rosenstiel P."/>
            <person name="Hippler M."/>
            <person name="Laroche J."/>
        </authorList>
    </citation>
    <scope>NUCLEOTIDE SEQUENCE [LARGE SCALE GENOMIC DNA]</scope>
    <source>
        <strain evidence="2 3">CCMP1005</strain>
    </source>
</reference>
<evidence type="ECO:0000256" key="1">
    <source>
        <dbReference type="SAM" id="MobiDB-lite"/>
    </source>
</evidence>
<sequence length="223" mass="24876">MALSATDEFWFFPSVDADASGVDADENDTVDVALPPAHHQLFSEDVAVYETLKGYNHRLSEEDDAPHDPLDDLDEVESRFSTIKQRGGGSWLLGFARLSDRMVPDGPPGLVRDDDSLTSSGSSSDDDSLPNSSSHGPSSCKPKKRGVSFNMDVKVQPVPHSSTLSATQRRKMFASSLEVRQNKQRNKKEYRFDGYDWRNATEEWQMAVDMVTGELVHPVHEQF</sequence>
<feature type="compositionally biased region" description="Low complexity" evidence="1">
    <location>
        <begin position="117"/>
        <end position="140"/>
    </location>
</feature>
<proteinExistence type="predicted"/>
<gene>
    <name evidence="2" type="ORF">THAOC_26059</name>
</gene>